<dbReference type="Proteomes" id="UP000576368">
    <property type="component" value="Unassembled WGS sequence"/>
</dbReference>
<proteinExistence type="predicted"/>
<sequence>MKKIILLFTILMTGTSVFAQKNNVERELDKRSKIKIENTVYKYDRTLEILQDSTNDEARWVMKRREHSNLELATDRSTFFRSVFTAERIKELKGNRVYIKLLLDDKGNILEFKFFLYKALDITINDLHTLAKALKKTKLFKTRHDTGAEEGGEIWVLPLVFDEL</sequence>
<keyword evidence="5" id="KW-1185">Reference proteome</keyword>
<evidence type="ECO:0000313" key="4">
    <source>
        <dbReference type="Proteomes" id="UP000576368"/>
    </source>
</evidence>
<evidence type="ECO:0008006" key="6">
    <source>
        <dbReference type="Google" id="ProtNLM"/>
    </source>
</evidence>
<dbReference type="EMBL" id="JAATLI010000009">
    <property type="protein sequence ID" value="NJC19135.1"/>
    <property type="molecule type" value="Genomic_DNA"/>
</dbReference>
<dbReference type="GeneID" id="86893990"/>
<feature type="signal peptide" evidence="1">
    <location>
        <begin position="1"/>
        <end position="19"/>
    </location>
</feature>
<keyword evidence="1" id="KW-0732">Signal</keyword>
<dbReference type="EMBL" id="CP043839">
    <property type="protein sequence ID" value="WOF14724.1"/>
    <property type="molecule type" value="Genomic_DNA"/>
</dbReference>
<gene>
    <name evidence="3" type="ORF">F1644_21805</name>
    <name evidence="2" type="ORF">GGR15_002765</name>
</gene>
<accession>A0A7X5YDI4</accession>
<reference evidence="2 4" key="2">
    <citation type="submission" date="2020-03" db="EMBL/GenBank/DDBJ databases">
        <title>Genomic Encyclopedia of Type Strains, Phase IV (KMG-IV): sequencing the most valuable type-strain genomes for metagenomic binning, comparative biology and taxonomic classification.</title>
        <authorList>
            <person name="Goeker M."/>
        </authorList>
    </citation>
    <scope>NUCLEOTIDE SEQUENCE [LARGE SCALE GENOMIC DNA]</scope>
    <source>
        <strain evidence="2 4">DSM 105722</strain>
    </source>
</reference>
<evidence type="ECO:0000313" key="5">
    <source>
        <dbReference type="Proteomes" id="UP001302374"/>
    </source>
</evidence>
<dbReference type="AlphaFoldDB" id="A0A7X5YDI4"/>
<reference evidence="3 5" key="1">
    <citation type="submission" date="2019-09" db="EMBL/GenBank/DDBJ databases">
        <title>Butyricimonas paravirosa DSM 105722 (=214-4 = JCM 18677 = CCUG 65563).</title>
        <authorList>
            <person name="Le Roy T."/>
            <person name="Cani P.D."/>
        </authorList>
    </citation>
    <scope>NUCLEOTIDE SEQUENCE [LARGE SCALE GENOMIC DNA]</scope>
    <source>
        <strain evidence="3 5">DSM 105722</strain>
    </source>
</reference>
<protein>
    <recommendedName>
        <fullName evidence="6">TonB C-terminal domain-containing protein</fullName>
    </recommendedName>
</protein>
<dbReference type="RefSeq" id="WP_118305854.1">
    <property type="nucleotide sequence ID" value="NZ_BMPA01000009.1"/>
</dbReference>
<name>A0A7X5YDI4_9BACT</name>
<evidence type="ECO:0000313" key="3">
    <source>
        <dbReference type="EMBL" id="WOF14724.1"/>
    </source>
</evidence>
<organism evidence="2 4">
    <name type="scientific">Butyricimonas paravirosa</name>
    <dbReference type="NCBI Taxonomy" id="1472417"/>
    <lineage>
        <taxon>Bacteria</taxon>
        <taxon>Pseudomonadati</taxon>
        <taxon>Bacteroidota</taxon>
        <taxon>Bacteroidia</taxon>
        <taxon>Bacteroidales</taxon>
        <taxon>Odoribacteraceae</taxon>
        <taxon>Butyricimonas</taxon>
    </lineage>
</organism>
<dbReference type="Proteomes" id="UP001302374">
    <property type="component" value="Chromosome"/>
</dbReference>
<feature type="chain" id="PRO_5031300107" description="TonB C-terminal domain-containing protein" evidence="1">
    <location>
        <begin position="20"/>
        <end position="164"/>
    </location>
</feature>
<evidence type="ECO:0000256" key="1">
    <source>
        <dbReference type="SAM" id="SignalP"/>
    </source>
</evidence>
<evidence type="ECO:0000313" key="2">
    <source>
        <dbReference type="EMBL" id="NJC19135.1"/>
    </source>
</evidence>